<organism evidence="2 3">
    <name type="scientific">Deinococcus yavapaiensis KR-236</name>
    <dbReference type="NCBI Taxonomy" id="694435"/>
    <lineage>
        <taxon>Bacteria</taxon>
        <taxon>Thermotogati</taxon>
        <taxon>Deinococcota</taxon>
        <taxon>Deinococci</taxon>
        <taxon>Deinococcales</taxon>
        <taxon>Deinococcaceae</taxon>
        <taxon>Deinococcus</taxon>
    </lineage>
</organism>
<dbReference type="AlphaFoldDB" id="A0A318S1I6"/>
<reference evidence="2 3" key="1">
    <citation type="submission" date="2018-06" db="EMBL/GenBank/DDBJ databases">
        <title>Genomic Encyclopedia of Type Strains, Phase IV (KMG-IV): sequencing the most valuable type-strain genomes for metagenomic binning, comparative biology and taxonomic classification.</title>
        <authorList>
            <person name="Goeker M."/>
        </authorList>
    </citation>
    <scope>NUCLEOTIDE SEQUENCE [LARGE SCALE GENOMIC DNA]</scope>
    <source>
        <strain evidence="2 3">DSM 18048</strain>
    </source>
</reference>
<gene>
    <name evidence="2" type="ORF">DES52_11923</name>
</gene>
<dbReference type="Proteomes" id="UP000248326">
    <property type="component" value="Unassembled WGS sequence"/>
</dbReference>
<protein>
    <submittedName>
        <fullName evidence="2">Tellurium resistance protein TerZ</fullName>
    </submittedName>
</protein>
<evidence type="ECO:0000313" key="2">
    <source>
        <dbReference type="EMBL" id="PYE50003.1"/>
    </source>
</evidence>
<dbReference type="PANTHER" id="PTHR32097">
    <property type="entry name" value="CAMP-BINDING PROTEIN 1-RELATED"/>
    <property type="match status" value="1"/>
</dbReference>
<dbReference type="RefSeq" id="WP_110888460.1">
    <property type="nucleotide sequence ID" value="NZ_QJSX01000019.1"/>
</dbReference>
<dbReference type="InterPro" id="IPR051324">
    <property type="entry name" value="Stress/Tellurium_Resist"/>
</dbReference>
<accession>A0A318S1I6</accession>
<evidence type="ECO:0000259" key="1">
    <source>
        <dbReference type="Pfam" id="PF02342"/>
    </source>
</evidence>
<dbReference type="CDD" id="cd06974">
    <property type="entry name" value="TerD_like"/>
    <property type="match status" value="1"/>
</dbReference>
<dbReference type="InterPro" id="IPR003325">
    <property type="entry name" value="TerD"/>
</dbReference>
<evidence type="ECO:0000313" key="3">
    <source>
        <dbReference type="Proteomes" id="UP000248326"/>
    </source>
</evidence>
<dbReference type="Pfam" id="PF02342">
    <property type="entry name" value="TerD"/>
    <property type="match status" value="1"/>
</dbReference>
<dbReference type="Gene3D" id="2.60.60.30">
    <property type="entry name" value="sav2460 like domains"/>
    <property type="match status" value="1"/>
</dbReference>
<dbReference type="PANTHER" id="PTHR32097:SF17">
    <property type="entry name" value="CAMP-BINDING PROTEIN 1-RELATED"/>
    <property type="match status" value="1"/>
</dbReference>
<keyword evidence="3" id="KW-1185">Reference proteome</keyword>
<dbReference type="EMBL" id="QJSX01000019">
    <property type="protein sequence ID" value="PYE50003.1"/>
    <property type="molecule type" value="Genomic_DNA"/>
</dbReference>
<feature type="domain" description="TerD" evidence="1">
    <location>
        <begin position="1"/>
        <end position="178"/>
    </location>
</feature>
<proteinExistence type="predicted"/>
<name>A0A318S1I6_9DEIO</name>
<comment type="caution">
    <text evidence="2">The sequence shown here is derived from an EMBL/GenBank/DDBJ whole genome shotgun (WGS) entry which is preliminary data.</text>
</comment>
<sequence>MAVSLSKGQQISLTKTAGPSLTRVRMGLGWDGIMKRGLFGFGGGRVEVDLDANALMFDADGQLVEAVWFRELQNANGSVRHSGDNRTGAGDGDDETISVDLTRLPQHVTTLIFSVNNYSGPNFSEVENAYCRLVNLDGDKEIARYDLGAQGSHSALIMASLRRQGNDWVMTAIGQTSRGRTFHDNLTDIRPYV</sequence>
<dbReference type="OrthoDB" id="179721at2"/>